<evidence type="ECO:0000256" key="1">
    <source>
        <dbReference type="SAM" id="MobiDB-lite"/>
    </source>
</evidence>
<keyword evidence="2" id="KW-0732">Signal</keyword>
<feature type="region of interest" description="Disordered" evidence="1">
    <location>
        <begin position="41"/>
        <end position="62"/>
    </location>
</feature>
<evidence type="ECO:0008006" key="5">
    <source>
        <dbReference type="Google" id="ProtNLM"/>
    </source>
</evidence>
<comment type="caution">
    <text evidence="3">The sequence shown here is derived from an EMBL/GenBank/DDBJ whole genome shotgun (WGS) entry which is preliminary data.</text>
</comment>
<accession>A0AAJ0MJ01</accession>
<feature type="signal peptide" evidence="2">
    <location>
        <begin position="1"/>
        <end position="19"/>
    </location>
</feature>
<organism evidence="3 4">
    <name type="scientific">Lasiosphaeria hispida</name>
    <dbReference type="NCBI Taxonomy" id="260671"/>
    <lineage>
        <taxon>Eukaryota</taxon>
        <taxon>Fungi</taxon>
        <taxon>Dikarya</taxon>
        <taxon>Ascomycota</taxon>
        <taxon>Pezizomycotina</taxon>
        <taxon>Sordariomycetes</taxon>
        <taxon>Sordariomycetidae</taxon>
        <taxon>Sordariales</taxon>
        <taxon>Lasiosphaeriaceae</taxon>
        <taxon>Lasiosphaeria</taxon>
    </lineage>
</organism>
<proteinExistence type="predicted"/>
<keyword evidence="4" id="KW-1185">Reference proteome</keyword>
<dbReference type="Proteomes" id="UP001275084">
    <property type="component" value="Unassembled WGS sequence"/>
</dbReference>
<reference evidence="3" key="2">
    <citation type="submission" date="2023-06" db="EMBL/GenBank/DDBJ databases">
        <authorList>
            <consortium name="Lawrence Berkeley National Laboratory"/>
            <person name="Haridas S."/>
            <person name="Hensen N."/>
            <person name="Bonometti L."/>
            <person name="Westerberg I."/>
            <person name="Brannstrom I.O."/>
            <person name="Guillou S."/>
            <person name="Cros-Aarteil S."/>
            <person name="Calhoun S."/>
            <person name="Kuo A."/>
            <person name="Mondo S."/>
            <person name="Pangilinan J."/>
            <person name="Riley R."/>
            <person name="Labutti K."/>
            <person name="Andreopoulos B."/>
            <person name="Lipzen A."/>
            <person name="Chen C."/>
            <person name="Yanf M."/>
            <person name="Daum C."/>
            <person name="Ng V."/>
            <person name="Clum A."/>
            <person name="Steindorff A."/>
            <person name="Ohm R."/>
            <person name="Martin F."/>
            <person name="Silar P."/>
            <person name="Natvig D."/>
            <person name="Lalanne C."/>
            <person name="Gautier V."/>
            <person name="Ament-Velasquez S.L."/>
            <person name="Kruys A."/>
            <person name="Hutchinson M.I."/>
            <person name="Powell A.J."/>
            <person name="Barry K."/>
            <person name="Miller A.N."/>
            <person name="Grigoriev I.V."/>
            <person name="Debuchy R."/>
            <person name="Gladieux P."/>
            <person name="Thoren M.H."/>
            <person name="Johannesson H."/>
        </authorList>
    </citation>
    <scope>NUCLEOTIDE SEQUENCE</scope>
    <source>
        <strain evidence="3">CBS 955.72</strain>
    </source>
</reference>
<sequence>MFKLVLAALCSWLRRPCYTSLVFGLGTSQVHRLLPLPARRRPHTQTPLRVPRHGSQPQPSAISQQLLGPSLSATGLVLVKPSCWLRTFHPSLKASPMLPTSN</sequence>
<gene>
    <name evidence="3" type="ORF">B0T25DRAFT_536248</name>
</gene>
<dbReference type="AlphaFoldDB" id="A0AAJ0MJ01"/>
<evidence type="ECO:0000313" key="3">
    <source>
        <dbReference type="EMBL" id="KAK3360726.1"/>
    </source>
</evidence>
<protein>
    <recommendedName>
        <fullName evidence="5">Secreted protein</fullName>
    </recommendedName>
</protein>
<reference evidence="3" key="1">
    <citation type="journal article" date="2023" name="Mol. Phylogenet. Evol.">
        <title>Genome-scale phylogeny and comparative genomics of the fungal order Sordariales.</title>
        <authorList>
            <person name="Hensen N."/>
            <person name="Bonometti L."/>
            <person name="Westerberg I."/>
            <person name="Brannstrom I.O."/>
            <person name="Guillou S."/>
            <person name="Cros-Aarteil S."/>
            <person name="Calhoun S."/>
            <person name="Haridas S."/>
            <person name="Kuo A."/>
            <person name="Mondo S."/>
            <person name="Pangilinan J."/>
            <person name="Riley R."/>
            <person name="LaButti K."/>
            <person name="Andreopoulos B."/>
            <person name="Lipzen A."/>
            <person name="Chen C."/>
            <person name="Yan M."/>
            <person name="Daum C."/>
            <person name="Ng V."/>
            <person name="Clum A."/>
            <person name="Steindorff A."/>
            <person name="Ohm R.A."/>
            <person name="Martin F."/>
            <person name="Silar P."/>
            <person name="Natvig D.O."/>
            <person name="Lalanne C."/>
            <person name="Gautier V."/>
            <person name="Ament-Velasquez S.L."/>
            <person name="Kruys A."/>
            <person name="Hutchinson M.I."/>
            <person name="Powell A.J."/>
            <person name="Barry K."/>
            <person name="Miller A.N."/>
            <person name="Grigoriev I.V."/>
            <person name="Debuchy R."/>
            <person name="Gladieux P."/>
            <person name="Hiltunen Thoren M."/>
            <person name="Johannesson H."/>
        </authorList>
    </citation>
    <scope>NUCLEOTIDE SEQUENCE</scope>
    <source>
        <strain evidence="3">CBS 955.72</strain>
    </source>
</reference>
<evidence type="ECO:0000313" key="4">
    <source>
        <dbReference type="Proteomes" id="UP001275084"/>
    </source>
</evidence>
<feature type="chain" id="PRO_5042561114" description="Secreted protein" evidence="2">
    <location>
        <begin position="20"/>
        <end position="102"/>
    </location>
</feature>
<name>A0AAJ0MJ01_9PEZI</name>
<evidence type="ECO:0000256" key="2">
    <source>
        <dbReference type="SAM" id="SignalP"/>
    </source>
</evidence>
<dbReference type="EMBL" id="JAUIQD010000002">
    <property type="protein sequence ID" value="KAK3360726.1"/>
    <property type="molecule type" value="Genomic_DNA"/>
</dbReference>